<name>A0A368XXR5_9BURK</name>
<accession>A0A368XXR5</accession>
<evidence type="ECO:0000256" key="4">
    <source>
        <dbReference type="ARBA" id="ARBA00023163"/>
    </source>
</evidence>
<dbReference type="InterPro" id="IPR005119">
    <property type="entry name" value="LysR_subst-bd"/>
</dbReference>
<keyword evidence="3" id="KW-0238">DNA-binding</keyword>
<dbReference type="InterPro" id="IPR036388">
    <property type="entry name" value="WH-like_DNA-bd_sf"/>
</dbReference>
<evidence type="ECO:0000259" key="6">
    <source>
        <dbReference type="PROSITE" id="PS50931"/>
    </source>
</evidence>
<keyword evidence="2" id="KW-0805">Transcription regulation</keyword>
<feature type="compositionally biased region" description="Basic residues" evidence="5">
    <location>
        <begin position="308"/>
        <end position="317"/>
    </location>
</feature>
<dbReference type="SUPFAM" id="SSF46785">
    <property type="entry name" value="Winged helix' DNA-binding domain"/>
    <property type="match status" value="1"/>
</dbReference>
<dbReference type="Proteomes" id="UP000252884">
    <property type="component" value="Unassembled WGS sequence"/>
</dbReference>
<dbReference type="PANTHER" id="PTHR30346">
    <property type="entry name" value="TRANSCRIPTIONAL DUAL REGULATOR HCAR-RELATED"/>
    <property type="match status" value="1"/>
</dbReference>
<keyword evidence="4" id="KW-0804">Transcription</keyword>
<dbReference type="GO" id="GO:0003677">
    <property type="term" value="F:DNA binding"/>
    <property type="evidence" value="ECO:0007669"/>
    <property type="project" value="UniProtKB-KW"/>
</dbReference>
<dbReference type="Pfam" id="PF03466">
    <property type="entry name" value="LysR_substrate"/>
    <property type="match status" value="1"/>
</dbReference>
<dbReference type="GO" id="GO:0003700">
    <property type="term" value="F:DNA-binding transcription factor activity"/>
    <property type="evidence" value="ECO:0007669"/>
    <property type="project" value="InterPro"/>
</dbReference>
<dbReference type="RefSeq" id="WP_114468419.1">
    <property type="nucleotide sequence ID" value="NZ_QPJK01000003.1"/>
</dbReference>
<evidence type="ECO:0000256" key="5">
    <source>
        <dbReference type="SAM" id="MobiDB-lite"/>
    </source>
</evidence>
<feature type="region of interest" description="Disordered" evidence="5">
    <location>
        <begin position="297"/>
        <end position="317"/>
    </location>
</feature>
<dbReference type="GO" id="GO:0032993">
    <property type="term" value="C:protein-DNA complex"/>
    <property type="evidence" value="ECO:0007669"/>
    <property type="project" value="TreeGrafter"/>
</dbReference>
<dbReference type="PROSITE" id="PS50931">
    <property type="entry name" value="HTH_LYSR"/>
    <property type="match status" value="1"/>
</dbReference>
<protein>
    <submittedName>
        <fullName evidence="7">LysR family transcriptional regulator</fullName>
    </submittedName>
</protein>
<dbReference type="AlphaFoldDB" id="A0A368XXR5"/>
<proteinExistence type="inferred from homology"/>
<evidence type="ECO:0000256" key="2">
    <source>
        <dbReference type="ARBA" id="ARBA00023015"/>
    </source>
</evidence>
<evidence type="ECO:0000313" key="8">
    <source>
        <dbReference type="Proteomes" id="UP000252884"/>
    </source>
</evidence>
<dbReference type="CDD" id="cd08414">
    <property type="entry name" value="PBP2_LTTR_aromatics_like"/>
    <property type="match status" value="1"/>
</dbReference>
<dbReference type="FunFam" id="1.10.10.10:FF:000001">
    <property type="entry name" value="LysR family transcriptional regulator"/>
    <property type="match status" value="1"/>
</dbReference>
<comment type="similarity">
    <text evidence="1">Belongs to the LysR transcriptional regulatory family.</text>
</comment>
<evidence type="ECO:0000256" key="3">
    <source>
        <dbReference type="ARBA" id="ARBA00023125"/>
    </source>
</evidence>
<dbReference type="PANTHER" id="PTHR30346:SF17">
    <property type="entry name" value="LYSR FAMILY TRANSCRIPTIONAL REGULATOR"/>
    <property type="match status" value="1"/>
</dbReference>
<dbReference type="Gene3D" id="3.40.190.10">
    <property type="entry name" value="Periplasmic binding protein-like II"/>
    <property type="match status" value="2"/>
</dbReference>
<evidence type="ECO:0000313" key="7">
    <source>
        <dbReference type="EMBL" id="RCW72781.1"/>
    </source>
</evidence>
<dbReference type="Pfam" id="PF00126">
    <property type="entry name" value="HTH_1"/>
    <property type="match status" value="1"/>
</dbReference>
<dbReference type="Gene3D" id="1.10.10.10">
    <property type="entry name" value="Winged helix-like DNA-binding domain superfamily/Winged helix DNA-binding domain"/>
    <property type="match status" value="1"/>
</dbReference>
<organism evidence="7 8">
    <name type="scientific">Pseudorhodoferax soli</name>
    <dbReference type="NCBI Taxonomy" id="545864"/>
    <lineage>
        <taxon>Bacteria</taxon>
        <taxon>Pseudomonadati</taxon>
        <taxon>Pseudomonadota</taxon>
        <taxon>Betaproteobacteria</taxon>
        <taxon>Burkholderiales</taxon>
        <taxon>Comamonadaceae</taxon>
    </lineage>
</organism>
<keyword evidence="8" id="KW-1185">Reference proteome</keyword>
<comment type="caution">
    <text evidence="7">The sequence shown here is derived from an EMBL/GenBank/DDBJ whole genome shotgun (WGS) entry which is preliminary data.</text>
</comment>
<dbReference type="InterPro" id="IPR036390">
    <property type="entry name" value="WH_DNA-bd_sf"/>
</dbReference>
<dbReference type="OrthoDB" id="5292387at2"/>
<evidence type="ECO:0000256" key="1">
    <source>
        <dbReference type="ARBA" id="ARBA00009437"/>
    </source>
</evidence>
<reference evidence="7 8" key="1">
    <citation type="submission" date="2018-07" db="EMBL/GenBank/DDBJ databases">
        <title>Genomic Encyclopedia of Type Strains, Phase IV (KMG-IV): sequencing the most valuable type-strain genomes for metagenomic binning, comparative biology and taxonomic classification.</title>
        <authorList>
            <person name="Goeker M."/>
        </authorList>
    </citation>
    <scope>NUCLEOTIDE SEQUENCE [LARGE SCALE GENOMIC DNA]</scope>
    <source>
        <strain evidence="7 8">DSM 21634</strain>
    </source>
</reference>
<feature type="domain" description="HTH lysR-type" evidence="6">
    <location>
        <begin position="3"/>
        <end position="60"/>
    </location>
</feature>
<dbReference type="SUPFAM" id="SSF53850">
    <property type="entry name" value="Periplasmic binding protein-like II"/>
    <property type="match status" value="1"/>
</dbReference>
<dbReference type="EMBL" id="QPJK01000003">
    <property type="protein sequence ID" value="RCW72781.1"/>
    <property type="molecule type" value="Genomic_DNA"/>
</dbReference>
<sequence>MSIELRQLRQFIAVSEALSFSRAAEHLDVAQPALSRGIQALEHQLGVKLLLRNNRRVELTEAGRTFLKGSRSLMKDLEETVRRTRKAQEGGLGSLTIGYTDFAISGALPQLVDGFRRAQPEVALDLLYGPTHQQLEDLRTGKIDVGFLIGPAGSDSLVSVPVQHDRYVAVLPERHPLSRGAAVDIRALANEAFIFGVMSRWLHFRRHVDALCLRSGFTPRVVQEAYNTESIFGLVSANMGVTIHLECARNYVCRGVVILPLAHVDDLITTEAVWRPSGMGAVLSRFVEFLRASDRPAEAGPAASRQTGRPRRQHGIR</sequence>
<dbReference type="InterPro" id="IPR000847">
    <property type="entry name" value="LysR_HTH_N"/>
</dbReference>
<gene>
    <name evidence="7" type="ORF">DES41_103388</name>
</gene>
<dbReference type="PRINTS" id="PR00039">
    <property type="entry name" value="HTHLYSR"/>
</dbReference>